<organism evidence="2 3">
    <name type="scientific">Algoriphagus lacus</name>
    <dbReference type="NCBI Taxonomy" id="2056311"/>
    <lineage>
        <taxon>Bacteria</taxon>
        <taxon>Pseudomonadati</taxon>
        <taxon>Bacteroidota</taxon>
        <taxon>Cytophagia</taxon>
        <taxon>Cytophagales</taxon>
        <taxon>Cyclobacteriaceae</taxon>
        <taxon>Algoriphagus</taxon>
    </lineage>
</organism>
<dbReference type="InterPro" id="IPR008894">
    <property type="entry name" value="QdtA_cupin_dom"/>
</dbReference>
<sequence>MMPIDFLADITAYSAPILIDIPGQVRANGAVHFWENTSLFPNGVLRCFWITEVKEGETRGNHAHWKESQVIVALAGKLVVNVEGIDGGSTQFELIDPGKGILVPPLNWVEVKFSIDAVLLGLSDRAFSEEDYIRDKDYFGNLQKRKR</sequence>
<evidence type="ECO:0000313" key="3">
    <source>
        <dbReference type="Proteomes" id="UP000283522"/>
    </source>
</evidence>
<dbReference type="OrthoDB" id="9795513at2"/>
<keyword evidence="3" id="KW-1185">Reference proteome</keyword>
<dbReference type="CDD" id="cd20292">
    <property type="entry name" value="cupin_QdtA-like"/>
    <property type="match status" value="1"/>
</dbReference>
<dbReference type="SUPFAM" id="SSF51182">
    <property type="entry name" value="RmlC-like cupins"/>
    <property type="match status" value="1"/>
</dbReference>
<feature type="domain" description="Sugar 3,4-ketoisomerase QdtA cupin" evidence="1">
    <location>
        <begin position="18"/>
        <end position="142"/>
    </location>
</feature>
<dbReference type="EMBL" id="QXML01000008">
    <property type="protein sequence ID" value="RIW13667.1"/>
    <property type="molecule type" value="Genomic_DNA"/>
</dbReference>
<dbReference type="InterPro" id="IPR014710">
    <property type="entry name" value="RmlC-like_jellyroll"/>
</dbReference>
<dbReference type="RefSeq" id="WP_119478783.1">
    <property type="nucleotide sequence ID" value="NZ_QXML01000008.1"/>
</dbReference>
<dbReference type="InterPro" id="IPR011051">
    <property type="entry name" value="RmlC_Cupin_sf"/>
</dbReference>
<evidence type="ECO:0000259" key="1">
    <source>
        <dbReference type="Pfam" id="PF05523"/>
    </source>
</evidence>
<comment type="caution">
    <text evidence="2">The sequence shown here is derived from an EMBL/GenBank/DDBJ whole genome shotgun (WGS) entry which is preliminary data.</text>
</comment>
<dbReference type="Pfam" id="PF05523">
    <property type="entry name" value="FdtA"/>
    <property type="match status" value="1"/>
</dbReference>
<name>A0A418PP14_9BACT</name>
<accession>A0A418PP14</accession>
<dbReference type="Gene3D" id="2.60.120.10">
    <property type="entry name" value="Jelly Rolls"/>
    <property type="match status" value="1"/>
</dbReference>
<evidence type="ECO:0000313" key="2">
    <source>
        <dbReference type="EMBL" id="RIW13667.1"/>
    </source>
</evidence>
<proteinExistence type="predicted"/>
<dbReference type="AlphaFoldDB" id="A0A418PP14"/>
<gene>
    <name evidence="2" type="ORF">D0X99_15605</name>
</gene>
<protein>
    <submittedName>
        <fullName evidence="2">WxcM-like domain-containing protein</fullName>
    </submittedName>
</protein>
<dbReference type="Proteomes" id="UP000283522">
    <property type="component" value="Unassembled WGS sequence"/>
</dbReference>
<reference evidence="2 3" key="1">
    <citation type="submission" date="2018-09" db="EMBL/GenBank/DDBJ databases">
        <authorList>
            <person name="Wang X."/>
            <person name="Du Z."/>
        </authorList>
    </citation>
    <scope>NUCLEOTIDE SEQUENCE [LARGE SCALE GENOMIC DNA]</scope>
    <source>
        <strain evidence="2 3">N3</strain>
    </source>
</reference>